<evidence type="ECO:0000313" key="2">
    <source>
        <dbReference type="Proteomes" id="UP001165101"/>
    </source>
</evidence>
<dbReference type="EMBL" id="BSXV01009483">
    <property type="protein sequence ID" value="GMF07197.1"/>
    <property type="molecule type" value="Genomic_DNA"/>
</dbReference>
<proteinExistence type="predicted"/>
<accession>A0ACB5UAX5</accession>
<protein>
    <submittedName>
        <fullName evidence="1">Unnamed protein product</fullName>
    </submittedName>
</protein>
<keyword evidence="2" id="KW-1185">Reference proteome</keyword>
<reference evidence="1" key="1">
    <citation type="submission" date="2023-04" db="EMBL/GenBank/DDBJ databases">
        <title>Candida boidinii NBRC 1967.</title>
        <authorList>
            <person name="Ichikawa N."/>
            <person name="Sato H."/>
            <person name="Tonouchi N."/>
        </authorList>
    </citation>
    <scope>NUCLEOTIDE SEQUENCE</scope>
    <source>
        <strain evidence="1">NBRC 1967</strain>
    </source>
</reference>
<sequence>MKKQLLELQEQNKQDTNSVETLHNRTNSDKQADDSDIGVDSEEVYEDEEDLEICETDLEPELNEEEGMLNYETYTQSVKLYEI</sequence>
<dbReference type="Proteomes" id="UP001165101">
    <property type="component" value="Unassembled WGS sequence"/>
</dbReference>
<gene>
    <name evidence="1" type="ORF">Cboi01_000675100</name>
</gene>
<organism evidence="1 2">
    <name type="scientific">Candida boidinii</name>
    <name type="common">Yeast</name>
    <dbReference type="NCBI Taxonomy" id="5477"/>
    <lineage>
        <taxon>Eukaryota</taxon>
        <taxon>Fungi</taxon>
        <taxon>Dikarya</taxon>
        <taxon>Ascomycota</taxon>
        <taxon>Saccharomycotina</taxon>
        <taxon>Pichiomycetes</taxon>
        <taxon>Pichiales</taxon>
        <taxon>Pichiaceae</taxon>
        <taxon>Ogataea</taxon>
        <taxon>Ogataea/Candida clade</taxon>
    </lineage>
</organism>
<comment type="caution">
    <text evidence="1">The sequence shown here is derived from an EMBL/GenBank/DDBJ whole genome shotgun (WGS) entry which is preliminary data.</text>
</comment>
<evidence type="ECO:0000313" key="1">
    <source>
        <dbReference type="EMBL" id="GMF07197.1"/>
    </source>
</evidence>
<name>A0ACB5UAX5_CANBO</name>